<proteinExistence type="predicted"/>
<evidence type="ECO:0000256" key="4">
    <source>
        <dbReference type="ARBA" id="ARBA00022741"/>
    </source>
</evidence>
<organism evidence="10 11">
    <name type="scientific">Desulfuromusa kysingii</name>
    <dbReference type="NCBI Taxonomy" id="37625"/>
    <lineage>
        <taxon>Bacteria</taxon>
        <taxon>Pseudomonadati</taxon>
        <taxon>Thermodesulfobacteriota</taxon>
        <taxon>Desulfuromonadia</taxon>
        <taxon>Desulfuromonadales</taxon>
        <taxon>Geopsychrobacteraceae</taxon>
        <taxon>Desulfuromusa</taxon>
    </lineage>
</organism>
<dbReference type="Pfam" id="PF03144">
    <property type="entry name" value="GTP_EFTU_D2"/>
    <property type="match status" value="1"/>
</dbReference>
<dbReference type="NCBIfam" id="TIGR00475">
    <property type="entry name" value="selB"/>
    <property type="match status" value="1"/>
</dbReference>
<evidence type="ECO:0000256" key="8">
    <source>
        <dbReference type="ARBA" id="ARBA00031615"/>
    </source>
</evidence>
<dbReference type="Pfam" id="PF09106">
    <property type="entry name" value="WHD_2nd_SelB"/>
    <property type="match status" value="1"/>
</dbReference>
<dbReference type="Pfam" id="PF00009">
    <property type="entry name" value="GTP_EFTU"/>
    <property type="match status" value="1"/>
</dbReference>
<comment type="subcellular location">
    <subcellularLocation>
        <location evidence="1">Cytoplasm</location>
    </subcellularLocation>
</comment>
<dbReference type="InterPro" id="IPR015190">
    <property type="entry name" value="Elong_fac_SelB-wing-hlx_typ-2"/>
</dbReference>
<dbReference type="InterPro" id="IPR004535">
    <property type="entry name" value="Transl_elong_SelB"/>
</dbReference>
<dbReference type="OrthoDB" id="9803139at2"/>
<dbReference type="GO" id="GO:0005525">
    <property type="term" value="F:GTP binding"/>
    <property type="evidence" value="ECO:0007669"/>
    <property type="project" value="UniProtKB-KW"/>
</dbReference>
<dbReference type="SUPFAM" id="SSF52540">
    <property type="entry name" value="P-loop containing nucleoside triphosphate hydrolases"/>
    <property type="match status" value="1"/>
</dbReference>
<dbReference type="RefSeq" id="WP_092348862.1">
    <property type="nucleotide sequence ID" value="NZ_FNQN01000007.1"/>
</dbReference>
<dbReference type="GO" id="GO:0005829">
    <property type="term" value="C:cytosol"/>
    <property type="evidence" value="ECO:0007669"/>
    <property type="project" value="TreeGrafter"/>
</dbReference>
<dbReference type="InterPro" id="IPR027417">
    <property type="entry name" value="P-loop_NTPase"/>
</dbReference>
<dbReference type="PANTHER" id="PTHR43721:SF22">
    <property type="entry name" value="ELONGATION FACTOR TU, MITOCHONDRIAL"/>
    <property type="match status" value="1"/>
</dbReference>
<dbReference type="Gene3D" id="1.10.10.10">
    <property type="entry name" value="Winged helix-like DNA-binding domain superfamily/Winged helix DNA-binding domain"/>
    <property type="match status" value="1"/>
</dbReference>
<dbReference type="GO" id="GO:0003924">
    <property type="term" value="F:GTPase activity"/>
    <property type="evidence" value="ECO:0007669"/>
    <property type="project" value="InterPro"/>
</dbReference>
<evidence type="ECO:0000259" key="9">
    <source>
        <dbReference type="PROSITE" id="PS51722"/>
    </source>
</evidence>
<dbReference type="PROSITE" id="PS51722">
    <property type="entry name" value="G_TR_2"/>
    <property type="match status" value="1"/>
</dbReference>
<dbReference type="Gene3D" id="3.40.50.300">
    <property type="entry name" value="P-loop containing nucleotide triphosphate hydrolases"/>
    <property type="match status" value="1"/>
</dbReference>
<dbReference type="SUPFAM" id="SSF46785">
    <property type="entry name" value="Winged helix' DNA-binding domain"/>
    <property type="match status" value="2"/>
</dbReference>
<dbReference type="SUPFAM" id="SSF50465">
    <property type="entry name" value="EF-Tu/eEF-1alpha/eIF2-gamma C-terminal domain"/>
    <property type="match status" value="1"/>
</dbReference>
<protein>
    <recommendedName>
        <fullName evidence="2">Selenocysteine-specific elongation factor</fullName>
    </recommendedName>
    <alternativeName>
        <fullName evidence="8">SelB translation factor</fullName>
    </alternativeName>
</protein>
<dbReference type="InterPro" id="IPR036390">
    <property type="entry name" value="WH_DNA-bd_sf"/>
</dbReference>
<dbReference type="InterPro" id="IPR057335">
    <property type="entry name" value="Beta-barrel_SelB"/>
</dbReference>
<name>A0A1H4C565_9BACT</name>
<dbReference type="InterPro" id="IPR004161">
    <property type="entry name" value="EFTu-like_2"/>
</dbReference>
<dbReference type="InterPro" id="IPR000795">
    <property type="entry name" value="T_Tr_GTP-bd_dom"/>
</dbReference>
<dbReference type="CDD" id="cd15491">
    <property type="entry name" value="selB_III"/>
    <property type="match status" value="1"/>
</dbReference>
<keyword evidence="10" id="KW-0251">Elongation factor</keyword>
<dbReference type="PRINTS" id="PR00315">
    <property type="entry name" value="ELONGATNFCT"/>
</dbReference>
<evidence type="ECO:0000313" key="10">
    <source>
        <dbReference type="EMBL" id="SEA55477.1"/>
    </source>
</evidence>
<evidence type="ECO:0000256" key="7">
    <source>
        <dbReference type="ARBA" id="ARBA00025526"/>
    </source>
</evidence>
<accession>A0A1H4C565</accession>
<dbReference type="GO" id="GO:0003723">
    <property type="term" value="F:RNA binding"/>
    <property type="evidence" value="ECO:0007669"/>
    <property type="project" value="InterPro"/>
</dbReference>
<evidence type="ECO:0000256" key="1">
    <source>
        <dbReference type="ARBA" id="ARBA00004496"/>
    </source>
</evidence>
<evidence type="ECO:0000256" key="2">
    <source>
        <dbReference type="ARBA" id="ARBA00015953"/>
    </source>
</evidence>
<dbReference type="InterPro" id="IPR009001">
    <property type="entry name" value="Transl_elong_EF1A/Init_IF2_C"/>
</dbReference>
<dbReference type="GO" id="GO:0001514">
    <property type="term" value="P:selenocysteine incorporation"/>
    <property type="evidence" value="ECO:0007669"/>
    <property type="project" value="InterPro"/>
</dbReference>
<dbReference type="PANTHER" id="PTHR43721">
    <property type="entry name" value="ELONGATION FACTOR TU-RELATED"/>
    <property type="match status" value="1"/>
</dbReference>
<evidence type="ECO:0000256" key="5">
    <source>
        <dbReference type="ARBA" id="ARBA00022917"/>
    </source>
</evidence>
<dbReference type="InterPro" id="IPR005225">
    <property type="entry name" value="Small_GTP-bd"/>
</dbReference>
<dbReference type="Gene3D" id="2.40.30.10">
    <property type="entry name" value="Translation factors"/>
    <property type="match status" value="2"/>
</dbReference>
<keyword evidence="4" id="KW-0547">Nucleotide-binding</keyword>
<dbReference type="Gene3D" id="1.10.10.2770">
    <property type="match status" value="1"/>
</dbReference>
<dbReference type="SUPFAM" id="SSF50447">
    <property type="entry name" value="Translation proteins"/>
    <property type="match status" value="1"/>
</dbReference>
<gene>
    <name evidence="10" type="ORF">SAMN05660420_02434</name>
</gene>
<dbReference type="InterPro" id="IPR036388">
    <property type="entry name" value="WH-like_DNA-bd_sf"/>
</dbReference>
<dbReference type="STRING" id="37625.SAMN05660420_02434"/>
<evidence type="ECO:0000256" key="6">
    <source>
        <dbReference type="ARBA" id="ARBA00023134"/>
    </source>
</evidence>
<keyword evidence="11" id="KW-1185">Reference proteome</keyword>
<evidence type="ECO:0000313" key="11">
    <source>
        <dbReference type="Proteomes" id="UP000199409"/>
    </source>
</evidence>
<dbReference type="CDD" id="cd04171">
    <property type="entry name" value="SelB"/>
    <property type="match status" value="1"/>
</dbReference>
<comment type="function">
    <text evidence="7">Translation factor necessary for the incorporation of selenocysteine into proteins. It probably replaces EF-Tu for the insertion of selenocysteine directed by the UGA codon. SelB binds GTP and GDP.</text>
</comment>
<dbReference type="Proteomes" id="UP000199409">
    <property type="component" value="Unassembled WGS sequence"/>
</dbReference>
<dbReference type="CDD" id="cd03696">
    <property type="entry name" value="SelB_II"/>
    <property type="match status" value="1"/>
</dbReference>
<dbReference type="InterPro" id="IPR050055">
    <property type="entry name" value="EF-Tu_GTPase"/>
</dbReference>
<keyword evidence="3" id="KW-0963">Cytoplasm</keyword>
<dbReference type="InterPro" id="IPR015191">
    <property type="entry name" value="SelB_WHD4"/>
</dbReference>
<reference evidence="10 11" key="1">
    <citation type="submission" date="2016-10" db="EMBL/GenBank/DDBJ databases">
        <authorList>
            <person name="de Groot N.N."/>
        </authorList>
    </citation>
    <scope>NUCLEOTIDE SEQUENCE [LARGE SCALE GENOMIC DNA]</scope>
    <source>
        <strain evidence="10 11">DSM 7343</strain>
    </source>
</reference>
<dbReference type="Pfam" id="PF09107">
    <property type="entry name" value="WHD_3rd_SelB"/>
    <property type="match status" value="1"/>
</dbReference>
<dbReference type="NCBIfam" id="TIGR00231">
    <property type="entry name" value="small_GTP"/>
    <property type="match status" value="1"/>
</dbReference>
<evidence type="ECO:0000256" key="3">
    <source>
        <dbReference type="ARBA" id="ARBA00022490"/>
    </source>
</evidence>
<keyword evidence="6" id="KW-0342">GTP-binding</keyword>
<sequence>MAAEGHFIIGTAGHVDHGKSALIRALTGIETDRLGEEKERGISIELGFAPLDLGGGQVAGVVDVPGHEKFIPQMLSGIAGIDLVLLVIDANEGVMPQTHEHLQIMQLLQLQKGILVLSKCDLVEPDWLDIVEEEVREQVAGTFLEKAPCCRVSSVTGEGLSALMDVVREQLSHVVPRDSGGAVRLPVDRCFSISGFGTVVTGTLTSGQIKTGDTLEILPAAILARVREAQVHDKPAPEVFAGQRVALNLSGVNRDQIPRGSVVGTPGLFRASQRVDVRVQLLEDAPRAIKFRDPVHFHLGTGRSVGQVVLLDRDELVPGDEALVQITLDHPLLVHRGDRFIIRSYSPMITIGGGMVIDAEPQKHKRFRAEVTQRLHDLASGDLGFWLQKLDELEVARVKDLEKQTGTGRQQLLQGLEKLQEAGQVELLAEQWVLADRVRSWKQQFPRIVAEYQQQHHLRHGIPRATLQAQLSKKLAPKGFEVLLQWALAEKLIVLNRDLVATPDWQPQPTSAELKILKQLDDCFRAAGFQVKNNKEVLLSLGFDGLDSEAYFSYLVLEGSLVRLNQESSLHMDSYRQAEQLLVTTFQQQETVTLAEFRDKLGSGRKLTQAILELFDSQKYTRRTGENRVAWQLPRPV</sequence>
<dbReference type="GO" id="GO:0003746">
    <property type="term" value="F:translation elongation factor activity"/>
    <property type="evidence" value="ECO:0007669"/>
    <property type="project" value="UniProtKB-KW"/>
</dbReference>
<dbReference type="Pfam" id="PF25461">
    <property type="entry name" value="Beta-barrel_SelB"/>
    <property type="match status" value="1"/>
</dbReference>
<dbReference type="InterPro" id="IPR009000">
    <property type="entry name" value="Transl_B-barrel_sf"/>
</dbReference>
<dbReference type="AlphaFoldDB" id="A0A1H4C565"/>
<dbReference type="EMBL" id="FNQN01000007">
    <property type="protein sequence ID" value="SEA55477.1"/>
    <property type="molecule type" value="Genomic_DNA"/>
</dbReference>
<keyword evidence="5" id="KW-0648">Protein biosynthesis</keyword>
<feature type="domain" description="Tr-type G" evidence="9">
    <location>
        <begin position="4"/>
        <end position="177"/>
    </location>
</feature>